<dbReference type="Proteomes" id="UP001057452">
    <property type="component" value="Chromosome 7"/>
</dbReference>
<gene>
    <name evidence="1" type="ORF">KUCAC02_012340</name>
</gene>
<protein>
    <submittedName>
        <fullName evidence="1">Uncharacterized protein</fullName>
    </submittedName>
</protein>
<proteinExistence type="predicted"/>
<sequence>MTNYEQHTDYTLDVQLQSQNSRMKTKYAMVFICIVALVIIEKESNILSRVSDKLIQRQAPQPPLDYSNITQNGSPSLSEEQEEEELDDLGTYSFSGGRKHILLLATTRTGSSFVGELFNQHGEDMFYLFEPLWHVDHMLTTATKSNNGTVLSGIYRDVLQGLFLCDFSLLEKYIAPPPKDHVTPAFSRRESSLSLCEESVCSPVVKNVSERFPCKTRRCGPLNLTLATDSCLSKQHHAVKTVRVRQLDTFAAFSGGSPSGR</sequence>
<dbReference type="EMBL" id="CM043791">
    <property type="protein sequence ID" value="KAI4823771.1"/>
    <property type="molecule type" value="Genomic_DNA"/>
</dbReference>
<name>A0ACB9XCE4_CHAAC</name>
<organism evidence="1 2">
    <name type="scientific">Chaenocephalus aceratus</name>
    <name type="common">Blackfin icefish</name>
    <name type="synonym">Chaenichthys aceratus</name>
    <dbReference type="NCBI Taxonomy" id="36190"/>
    <lineage>
        <taxon>Eukaryota</taxon>
        <taxon>Metazoa</taxon>
        <taxon>Chordata</taxon>
        <taxon>Craniata</taxon>
        <taxon>Vertebrata</taxon>
        <taxon>Euteleostomi</taxon>
        <taxon>Actinopterygii</taxon>
        <taxon>Neopterygii</taxon>
        <taxon>Teleostei</taxon>
        <taxon>Neoteleostei</taxon>
        <taxon>Acanthomorphata</taxon>
        <taxon>Eupercaria</taxon>
        <taxon>Perciformes</taxon>
        <taxon>Notothenioidei</taxon>
        <taxon>Channichthyidae</taxon>
        <taxon>Chaenocephalus</taxon>
    </lineage>
</organism>
<evidence type="ECO:0000313" key="1">
    <source>
        <dbReference type="EMBL" id="KAI4823771.1"/>
    </source>
</evidence>
<keyword evidence="2" id="KW-1185">Reference proteome</keyword>
<reference evidence="1" key="1">
    <citation type="submission" date="2022-05" db="EMBL/GenBank/DDBJ databases">
        <title>Chromosome-level genome of Chaenocephalus aceratus.</title>
        <authorList>
            <person name="Park H."/>
        </authorList>
    </citation>
    <scope>NUCLEOTIDE SEQUENCE</scope>
    <source>
        <strain evidence="1">KU_202001</strain>
    </source>
</reference>
<evidence type="ECO:0000313" key="2">
    <source>
        <dbReference type="Proteomes" id="UP001057452"/>
    </source>
</evidence>
<comment type="caution">
    <text evidence="1">The sequence shown here is derived from an EMBL/GenBank/DDBJ whole genome shotgun (WGS) entry which is preliminary data.</text>
</comment>
<accession>A0ACB9XCE4</accession>